<evidence type="ECO:0000259" key="3">
    <source>
        <dbReference type="Pfam" id="PF06429"/>
    </source>
</evidence>
<dbReference type="GO" id="GO:0009288">
    <property type="term" value="C:bacterial-type flagellum"/>
    <property type="evidence" value="ECO:0007669"/>
    <property type="project" value="TreeGrafter"/>
</dbReference>
<dbReference type="AlphaFoldDB" id="A0A6J7IKQ7"/>
<feature type="domain" description="Flagellar basal body rod protein N-terminal" evidence="2">
    <location>
        <begin position="5"/>
        <end position="35"/>
    </location>
</feature>
<dbReference type="InterPro" id="IPR010930">
    <property type="entry name" value="Flg_bb/hook_C_dom"/>
</dbReference>
<name>A0A6J7IKQ7_9ZZZZ</name>
<evidence type="ECO:0000256" key="1">
    <source>
        <dbReference type="ARBA" id="ARBA00009677"/>
    </source>
</evidence>
<feature type="domain" description="Flagellar hook protein FlgE/F/G-like D1" evidence="4">
    <location>
        <begin position="89"/>
        <end position="141"/>
    </location>
</feature>
<dbReference type="PANTHER" id="PTHR30435:SF19">
    <property type="entry name" value="FLAGELLAR BASAL-BODY ROD PROTEIN FLGG"/>
    <property type="match status" value="1"/>
</dbReference>
<dbReference type="InterPro" id="IPR020013">
    <property type="entry name" value="Flagellar_FlgE/F/G"/>
</dbReference>
<dbReference type="InterPro" id="IPR053967">
    <property type="entry name" value="LlgE_F_G-like_D1"/>
</dbReference>
<dbReference type="Pfam" id="PF00460">
    <property type="entry name" value="Flg_bb_rod"/>
    <property type="match status" value="1"/>
</dbReference>
<dbReference type="GO" id="GO:0071978">
    <property type="term" value="P:bacterial-type flagellum-dependent swarming motility"/>
    <property type="evidence" value="ECO:0007669"/>
    <property type="project" value="TreeGrafter"/>
</dbReference>
<accession>A0A6J7IKQ7</accession>
<dbReference type="PANTHER" id="PTHR30435">
    <property type="entry name" value="FLAGELLAR PROTEIN"/>
    <property type="match status" value="1"/>
</dbReference>
<dbReference type="EMBL" id="CAFBMK010000167">
    <property type="protein sequence ID" value="CAB4931589.1"/>
    <property type="molecule type" value="Genomic_DNA"/>
</dbReference>
<gene>
    <name evidence="5" type="ORF">UFOPK3564_02405</name>
</gene>
<evidence type="ECO:0000259" key="4">
    <source>
        <dbReference type="Pfam" id="PF22692"/>
    </source>
</evidence>
<comment type="similarity">
    <text evidence="1">Belongs to the flagella basal body rod proteins family.</text>
</comment>
<dbReference type="Pfam" id="PF06429">
    <property type="entry name" value="Flg_bbr_C"/>
    <property type="match status" value="1"/>
</dbReference>
<dbReference type="NCBIfam" id="TIGR03506">
    <property type="entry name" value="FlgEFG_subfam"/>
    <property type="match status" value="1"/>
</dbReference>
<reference evidence="5" key="1">
    <citation type="submission" date="2020-05" db="EMBL/GenBank/DDBJ databases">
        <authorList>
            <person name="Chiriac C."/>
            <person name="Salcher M."/>
            <person name="Ghai R."/>
            <person name="Kavagutti S V."/>
        </authorList>
    </citation>
    <scope>NUCLEOTIDE SEQUENCE</scope>
</reference>
<organism evidence="5">
    <name type="scientific">freshwater metagenome</name>
    <dbReference type="NCBI Taxonomy" id="449393"/>
    <lineage>
        <taxon>unclassified sequences</taxon>
        <taxon>metagenomes</taxon>
        <taxon>ecological metagenomes</taxon>
    </lineage>
</organism>
<feature type="domain" description="Flagellar basal-body/hook protein C-terminal" evidence="3">
    <location>
        <begin position="180"/>
        <end position="222"/>
    </location>
</feature>
<evidence type="ECO:0000313" key="5">
    <source>
        <dbReference type="EMBL" id="CAB4931589.1"/>
    </source>
</evidence>
<evidence type="ECO:0000259" key="2">
    <source>
        <dbReference type="Pfam" id="PF00460"/>
    </source>
</evidence>
<protein>
    <submittedName>
        <fullName evidence="5">Unannotated protein</fullName>
    </submittedName>
</protein>
<dbReference type="SUPFAM" id="SSF117143">
    <property type="entry name" value="Flagellar hook protein flgE"/>
    <property type="match status" value="1"/>
</dbReference>
<dbReference type="Pfam" id="PF22692">
    <property type="entry name" value="LlgE_F_G_D1"/>
    <property type="match status" value="1"/>
</dbReference>
<sequence>MDRGLYVAAAGMRAEQVRQDQLASDLANAATPGYKRDRTIQSSFGDVLLSNTRTGAAVGRVGLGPYAVETATDIRPSAARETGEPLDFAVEGDGFFSVRTDDGVRYARAGRFTAAPDGTLTDPSGNAVLGRDGAPVRVGADGTVPADRLAVTLLTDPVKRGDGLFEGTPGGPGTAGPVRAGFLESSGVDPTRAMVDMIASLRAFEAGQKSITTIDETLGRAASQVGSATGS</sequence>
<dbReference type="InterPro" id="IPR001444">
    <property type="entry name" value="Flag_bb_rod_N"/>
</dbReference>
<dbReference type="InterPro" id="IPR037925">
    <property type="entry name" value="FlgE/F/G-like"/>
</dbReference>
<proteinExistence type="inferred from homology"/>